<evidence type="ECO:0000313" key="3">
    <source>
        <dbReference type="Proteomes" id="UP000006038"/>
    </source>
</evidence>
<protein>
    <submittedName>
        <fullName evidence="2">Uncharacterized protein</fullName>
    </submittedName>
</protein>
<reference evidence="2" key="1">
    <citation type="journal article" date="2013" name="Nat. Commun.">
        <title>Whole-genome sequencing of Oryza brachyantha reveals mechanisms underlying Oryza genome evolution.</title>
        <authorList>
            <person name="Chen J."/>
            <person name="Huang Q."/>
            <person name="Gao D."/>
            <person name="Wang J."/>
            <person name="Lang Y."/>
            <person name="Liu T."/>
            <person name="Li B."/>
            <person name="Bai Z."/>
            <person name="Luis Goicoechea J."/>
            <person name="Liang C."/>
            <person name="Chen C."/>
            <person name="Zhang W."/>
            <person name="Sun S."/>
            <person name="Liao Y."/>
            <person name="Zhang X."/>
            <person name="Yang L."/>
            <person name="Song C."/>
            <person name="Wang M."/>
            <person name="Shi J."/>
            <person name="Liu G."/>
            <person name="Liu J."/>
            <person name="Zhou H."/>
            <person name="Zhou W."/>
            <person name="Yu Q."/>
            <person name="An N."/>
            <person name="Chen Y."/>
            <person name="Cai Q."/>
            <person name="Wang B."/>
            <person name="Liu B."/>
            <person name="Min J."/>
            <person name="Huang Y."/>
            <person name="Wu H."/>
            <person name="Li Z."/>
            <person name="Zhang Y."/>
            <person name="Yin Y."/>
            <person name="Song W."/>
            <person name="Jiang J."/>
            <person name="Jackson S.A."/>
            <person name="Wing R.A."/>
            <person name="Wang J."/>
            <person name="Chen M."/>
        </authorList>
    </citation>
    <scope>NUCLEOTIDE SEQUENCE [LARGE SCALE GENOMIC DNA]</scope>
    <source>
        <strain evidence="2">cv. IRGC 101232</strain>
    </source>
</reference>
<evidence type="ECO:0000313" key="2">
    <source>
        <dbReference type="EnsemblPlants" id="OB12G22250.1"/>
    </source>
</evidence>
<dbReference type="AlphaFoldDB" id="J3NE17"/>
<organism evidence="2">
    <name type="scientific">Oryza brachyantha</name>
    <name type="common">malo sina</name>
    <dbReference type="NCBI Taxonomy" id="4533"/>
    <lineage>
        <taxon>Eukaryota</taxon>
        <taxon>Viridiplantae</taxon>
        <taxon>Streptophyta</taxon>
        <taxon>Embryophyta</taxon>
        <taxon>Tracheophyta</taxon>
        <taxon>Spermatophyta</taxon>
        <taxon>Magnoliopsida</taxon>
        <taxon>Liliopsida</taxon>
        <taxon>Poales</taxon>
        <taxon>Poaceae</taxon>
        <taxon>BOP clade</taxon>
        <taxon>Oryzoideae</taxon>
        <taxon>Oryzeae</taxon>
        <taxon>Oryzinae</taxon>
        <taxon>Oryza</taxon>
    </lineage>
</organism>
<dbReference type="EnsemblPlants" id="OB12G22250.1">
    <property type="protein sequence ID" value="OB12G22250.1"/>
    <property type="gene ID" value="OB12G22250"/>
</dbReference>
<name>J3NE17_ORYBR</name>
<dbReference type="Gramene" id="OB12G22250.1">
    <property type="protein sequence ID" value="OB12G22250.1"/>
    <property type="gene ID" value="OB12G22250"/>
</dbReference>
<feature type="region of interest" description="Disordered" evidence="1">
    <location>
        <begin position="296"/>
        <end position="351"/>
    </location>
</feature>
<dbReference type="STRING" id="4533.J3NE17"/>
<accession>J3NE17</accession>
<dbReference type="PANTHER" id="PTHR15251">
    <property type="entry name" value="TESTIS-SPECIFIC BASIC PROTEIN Y 1-RELATED"/>
    <property type="match status" value="1"/>
</dbReference>
<reference evidence="2" key="2">
    <citation type="submission" date="2013-04" db="UniProtKB">
        <authorList>
            <consortium name="EnsemblPlants"/>
        </authorList>
    </citation>
    <scope>IDENTIFICATION</scope>
</reference>
<dbReference type="HOGENOM" id="CLU_790791_0_0_1"/>
<keyword evidence="3" id="KW-1185">Reference proteome</keyword>
<evidence type="ECO:0000256" key="1">
    <source>
        <dbReference type="SAM" id="MobiDB-lite"/>
    </source>
</evidence>
<proteinExistence type="predicted"/>
<dbReference type="PANTHER" id="PTHR15251:SF2">
    <property type="entry name" value="TESTIS-SPECIFIC BASIC PROTEIN Y 1-RELATED"/>
    <property type="match status" value="1"/>
</dbReference>
<dbReference type="Proteomes" id="UP000006038">
    <property type="component" value="Chromosome 12"/>
</dbReference>
<sequence>MSKFKTLCCWAELCHQEVRQRTCWLCGIEQVELMEEVVAVAARLRADEAAAIFVWREKEEEEALDDGVVEDEQGDTQKLHRIYENLNRDNIMAVNGSVTSDGKATEQLYQIHKVDEINSSELLSKRMSFDLLYFGFQVSEAVENYDHNSVSQCAEITADGMVSEHVEKYDHNSDMDCAEITTPGMGTTSVTENDDNSSKNITENKIIVHDCKGAVNSDERTVSLSNLGIAHEEHDNHNCVAQDTTSTESAANQEQFSEEMKMAEMAEERETTPMAETVEVKLEEESVITPMVETEVNPAEESVATPMPETAEESETTPMAETAEESDTTPMAETESDTTPMAPHQWLKQKG</sequence>